<evidence type="ECO:0000256" key="4">
    <source>
        <dbReference type="ARBA" id="ARBA00022454"/>
    </source>
</evidence>
<dbReference type="PANTHER" id="PTHR12066">
    <property type="entry name" value="TELOMERASE REVERSE TRANSCRIPTASE"/>
    <property type="match status" value="1"/>
</dbReference>
<name>G8BZF5_TETPH</name>
<keyword evidence="11 13" id="KW-0539">Nucleus</keyword>
<dbReference type="Gene3D" id="1.10.132.70">
    <property type="match status" value="1"/>
</dbReference>
<evidence type="ECO:0000256" key="6">
    <source>
        <dbReference type="ARBA" id="ARBA00022695"/>
    </source>
</evidence>
<proteinExistence type="inferred from homology"/>
<gene>
    <name evidence="15" type="primary">TPHA0K01500</name>
    <name evidence="15" type="ordered locus">TPHA_0K01500</name>
</gene>
<evidence type="ECO:0000256" key="9">
    <source>
        <dbReference type="ARBA" id="ARBA00022895"/>
    </source>
</evidence>
<dbReference type="eggNOG" id="KOG1005">
    <property type="taxonomic scope" value="Eukaryota"/>
</dbReference>
<evidence type="ECO:0000256" key="13">
    <source>
        <dbReference type="RuleBase" id="RU365061"/>
    </source>
</evidence>
<dbReference type="PANTHER" id="PTHR12066:SF0">
    <property type="entry name" value="TELOMERASE REVERSE TRANSCRIPTASE"/>
    <property type="match status" value="1"/>
</dbReference>
<keyword evidence="7 13" id="KW-0479">Metal-binding</keyword>
<keyword evidence="6 13" id="KW-0548">Nucleotidyltransferase</keyword>
<dbReference type="Gene3D" id="3.30.70.2630">
    <property type="match status" value="1"/>
</dbReference>
<dbReference type="HOGENOM" id="CLU_012565_0_0_1"/>
<dbReference type="RefSeq" id="XP_003687717.1">
    <property type="nucleotide sequence ID" value="XM_003687669.1"/>
</dbReference>
<evidence type="ECO:0000313" key="15">
    <source>
        <dbReference type="EMBL" id="CCE65283.1"/>
    </source>
</evidence>
<evidence type="ECO:0000256" key="7">
    <source>
        <dbReference type="ARBA" id="ARBA00022723"/>
    </source>
</evidence>
<feature type="domain" description="Reverse transcriptase" evidence="14">
    <location>
        <begin position="407"/>
        <end position="710"/>
    </location>
</feature>
<keyword evidence="8 13" id="KW-0460">Magnesium</keyword>
<dbReference type="InterPro" id="IPR043502">
    <property type="entry name" value="DNA/RNA_pol_sf"/>
</dbReference>
<dbReference type="Proteomes" id="UP000005666">
    <property type="component" value="Chromosome 11"/>
</dbReference>
<accession>G8BZF5</accession>
<evidence type="ECO:0000313" key="16">
    <source>
        <dbReference type="Proteomes" id="UP000005666"/>
    </source>
</evidence>
<evidence type="ECO:0000256" key="3">
    <source>
        <dbReference type="ARBA" id="ARBA00016182"/>
    </source>
</evidence>
<evidence type="ECO:0000259" key="14">
    <source>
        <dbReference type="PROSITE" id="PS50878"/>
    </source>
</evidence>
<dbReference type="InterPro" id="IPR000477">
    <property type="entry name" value="RT_dom"/>
</dbReference>
<sequence length="856" mass="100531">MKSIFEYLIEDLEILDHDNEQAFQVLLEAGEINGFNDLITQNFIIKNSVFIALPKVEAGTGHKAIIDACIIELLKRNLLNNVLTFGYKLAKNDQVNSILNCESINFNVQCIKGAQWGLLHKLVGTHSFMDILMNCTVININEDKSTQIIGNRLNDPHTPPNWLQNTNNFKKKRIYFPIKVSKMLYKHNPNMSCNKILYDKENLMNMIFDFNYIKKSFIDEDKLKKIIDKMYKSHEKSIKYFQILDNICPKNSSNEVASHLDYQTPVSNVNKFLTIILEKLLPIELLGSKKNKSIIFKNASRLLRQSITSNIPFNNIIEKISTTHFSWLQGTKKNNLQENLISQLIIDSLVAWIFQFLIPRIVSSFFYCTNVSSTIDILYFRHDIWNVLSFNFLKSYFPSFLTLNQHCRNHNSYLLSDYNHSRLRILPKKANNEFRILAVPNKGVDEEEILAYNENVRTILSPVNDILNHLRRKRKTNFEKLYSLTDIAEQISNFKTKLLKKYHTLPELHFMKFDIKDCYDTIPRQKVLTLVKKLLENEEGFYVRRQSFYDLNTQKLKTVNVVNCSKHSRKNELFIDSSRTLNFQNEDIIHVLETELYNSSIMYGNNCYLRKDGIFQGSYISAVLVDLLYDDLLEYYPVFHPDTKRDFLVLRLADDFLMISNDQRQIQDLNLLCANGFQEYNATVKKEKILISSSQTTKNSGVINFCSLNINMKILEIWKEANYFNVIKYSTHSKRKIFHNILMLYKGRLQLQKNNINISDHTIIKHVENVLRSIIATFMSNFRKINVGINEFKTFLNELIRITINIYSKPLPVNRRKMYIHQLVTRLFLKSLLKKRMKYKHAIFCLYENLQMQLDT</sequence>
<comment type="subcellular location">
    <subcellularLocation>
        <location evidence="13">Nucleus</location>
    </subcellularLocation>
    <subcellularLocation>
        <location evidence="13">Chromosome</location>
        <location evidence="13">Telomere</location>
    </subcellularLocation>
</comment>
<dbReference type="GO" id="GO:0000333">
    <property type="term" value="C:telomerase catalytic core complex"/>
    <property type="evidence" value="ECO:0007669"/>
    <property type="project" value="EnsemblFungi"/>
</dbReference>
<dbReference type="SMART" id="SM00975">
    <property type="entry name" value="Telomerase_RBD"/>
    <property type="match status" value="1"/>
</dbReference>
<dbReference type="KEGG" id="tpf:TPHA_0K01500"/>
<dbReference type="PROSITE" id="PS50878">
    <property type="entry name" value="RT_POL"/>
    <property type="match status" value="1"/>
</dbReference>
<dbReference type="GO" id="GO:0070034">
    <property type="term" value="F:telomerase RNA binding"/>
    <property type="evidence" value="ECO:0007669"/>
    <property type="project" value="TreeGrafter"/>
</dbReference>
<dbReference type="STRING" id="1071381.G8BZF5"/>
<evidence type="ECO:0000256" key="2">
    <source>
        <dbReference type="ARBA" id="ARBA00012493"/>
    </source>
</evidence>
<dbReference type="GO" id="GO:0007004">
    <property type="term" value="P:telomere maintenance via telomerase"/>
    <property type="evidence" value="ECO:0007669"/>
    <property type="project" value="EnsemblFungi"/>
</dbReference>
<keyword evidence="16" id="KW-1185">Reference proteome</keyword>
<organism evidence="15 16">
    <name type="scientific">Tetrapisispora phaffii (strain ATCC 24235 / CBS 4417 / NBRC 1672 / NRRL Y-8282 / UCD 70-5)</name>
    <name type="common">Yeast</name>
    <name type="synonym">Fabospora phaffii</name>
    <dbReference type="NCBI Taxonomy" id="1071381"/>
    <lineage>
        <taxon>Eukaryota</taxon>
        <taxon>Fungi</taxon>
        <taxon>Dikarya</taxon>
        <taxon>Ascomycota</taxon>
        <taxon>Saccharomycotina</taxon>
        <taxon>Saccharomycetes</taxon>
        <taxon>Saccharomycetales</taxon>
        <taxon>Saccharomycetaceae</taxon>
        <taxon>Tetrapisispora</taxon>
    </lineage>
</organism>
<evidence type="ECO:0000256" key="12">
    <source>
        <dbReference type="ARBA" id="ARBA00048173"/>
    </source>
</evidence>
<dbReference type="GO" id="GO:0046872">
    <property type="term" value="F:metal ion binding"/>
    <property type="evidence" value="ECO:0007669"/>
    <property type="project" value="UniProtKB-KW"/>
</dbReference>
<dbReference type="SUPFAM" id="SSF56672">
    <property type="entry name" value="DNA/RNA polymerases"/>
    <property type="match status" value="1"/>
</dbReference>
<dbReference type="OrthoDB" id="289721at2759"/>
<dbReference type="InterPro" id="IPR021891">
    <property type="entry name" value="Telomerase_RBD"/>
</dbReference>
<dbReference type="GO" id="GO:0003720">
    <property type="term" value="F:telomerase activity"/>
    <property type="evidence" value="ECO:0007669"/>
    <property type="project" value="EnsemblFungi"/>
</dbReference>
<evidence type="ECO:0000256" key="1">
    <source>
        <dbReference type="ARBA" id="ARBA00008001"/>
    </source>
</evidence>
<dbReference type="PRINTS" id="PR01365">
    <property type="entry name" value="TELOMERASERT"/>
</dbReference>
<evidence type="ECO:0000256" key="10">
    <source>
        <dbReference type="ARBA" id="ARBA00022918"/>
    </source>
</evidence>
<keyword evidence="9 13" id="KW-0779">Telomere</keyword>
<comment type="function">
    <text evidence="13">Telomerase is a ribonucleoprotein enzyme essential for the replication of chromosome termini in most eukaryotes. It elongates telomeres. It is a reverse transcriptase that adds simple sequence repeats to chromosome ends by copying a template sequence within the RNA component of the enzyme.</text>
</comment>
<dbReference type="EMBL" id="HE612866">
    <property type="protein sequence ID" value="CCE65283.1"/>
    <property type="molecule type" value="Genomic_DNA"/>
</dbReference>
<dbReference type="GO" id="GO:0042162">
    <property type="term" value="F:telomeric DNA binding"/>
    <property type="evidence" value="ECO:0007669"/>
    <property type="project" value="EnsemblFungi"/>
</dbReference>
<dbReference type="AlphaFoldDB" id="G8BZF5"/>
<dbReference type="GeneID" id="11533336"/>
<comment type="similarity">
    <text evidence="1 13">Belongs to the reverse transcriptase family. Telomerase subfamily.</text>
</comment>
<evidence type="ECO:0000256" key="5">
    <source>
        <dbReference type="ARBA" id="ARBA00022679"/>
    </source>
</evidence>
<dbReference type="GO" id="GO:0005730">
    <property type="term" value="C:nucleolus"/>
    <property type="evidence" value="ECO:0007669"/>
    <property type="project" value="EnsemblFungi"/>
</dbReference>
<dbReference type="GO" id="GO:0000781">
    <property type="term" value="C:chromosome, telomeric region"/>
    <property type="evidence" value="ECO:0007669"/>
    <property type="project" value="UniProtKB-SubCell"/>
</dbReference>
<dbReference type="InterPro" id="IPR003545">
    <property type="entry name" value="Telomerase_RT"/>
</dbReference>
<protein>
    <recommendedName>
        <fullName evidence="3 13">Telomerase reverse transcriptase</fullName>
        <ecNumber evidence="2 13">2.7.7.49</ecNumber>
    </recommendedName>
    <alternativeName>
        <fullName evidence="13">Telomerase catalytic subunit</fullName>
    </alternativeName>
</protein>
<dbReference type="EC" id="2.7.7.49" evidence="2 13"/>
<reference evidence="15 16" key="1">
    <citation type="journal article" date="2011" name="Proc. Natl. Acad. Sci. U.S.A.">
        <title>Evolutionary erosion of yeast sex chromosomes by mating-type switching accidents.</title>
        <authorList>
            <person name="Gordon J.L."/>
            <person name="Armisen D."/>
            <person name="Proux-Wera E."/>
            <person name="Oheigeartaigh S.S."/>
            <person name="Byrne K.P."/>
            <person name="Wolfe K.H."/>
        </authorList>
    </citation>
    <scope>NUCLEOTIDE SEQUENCE [LARGE SCALE GENOMIC DNA]</scope>
    <source>
        <strain evidence="16">ATCC 24235 / CBS 4417 / NBRC 1672 / NRRL Y-8282 / UCD 70-5</strain>
    </source>
</reference>
<keyword evidence="10 13" id="KW-0695">RNA-directed DNA polymerase</keyword>
<evidence type="ECO:0000256" key="8">
    <source>
        <dbReference type="ARBA" id="ARBA00022842"/>
    </source>
</evidence>
<evidence type="ECO:0000256" key="11">
    <source>
        <dbReference type="ARBA" id="ARBA00023242"/>
    </source>
</evidence>
<dbReference type="OMA" id="CYDSIPR"/>
<dbReference type="Pfam" id="PF12009">
    <property type="entry name" value="Telomerase_RBD"/>
    <property type="match status" value="1"/>
</dbReference>
<comment type="catalytic activity">
    <reaction evidence="12 13">
        <text>DNA(n) + a 2'-deoxyribonucleoside 5'-triphosphate = DNA(n+1) + diphosphate</text>
        <dbReference type="Rhea" id="RHEA:22508"/>
        <dbReference type="Rhea" id="RHEA-COMP:17339"/>
        <dbReference type="Rhea" id="RHEA-COMP:17340"/>
        <dbReference type="ChEBI" id="CHEBI:33019"/>
        <dbReference type="ChEBI" id="CHEBI:61560"/>
        <dbReference type="ChEBI" id="CHEBI:173112"/>
        <dbReference type="EC" id="2.7.7.49"/>
    </reaction>
</comment>
<keyword evidence="4 13" id="KW-0158">Chromosome</keyword>
<keyword evidence="5 13" id="KW-0808">Transferase</keyword>